<dbReference type="EMBL" id="AE006470">
    <property type="protein sequence ID" value="AAM73412.1"/>
    <property type="molecule type" value="Genomic_DNA"/>
</dbReference>
<dbReference type="GO" id="GO:0005829">
    <property type="term" value="C:cytosol"/>
    <property type="evidence" value="ECO:0007669"/>
    <property type="project" value="TreeGrafter"/>
</dbReference>
<evidence type="ECO:0000256" key="2">
    <source>
        <dbReference type="ARBA" id="ARBA00022679"/>
    </source>
</evidence>
<dbReference type="Pfam" id="PF22624">
    <property type="entry name" value="AASDHPPT_N"/>
    <property type="match status" value="1"/>
</dbReference>
<dbReference type="OrthoDB" id="9808281at2"/>
<dbReference type="Proteomes" id="UP000001007">
    <property type="component" value="Chromosome"/>
</dbReference>
<dbReference type="GO" id="GO:0000287">
    <property type="term" value="F:magnesium ion binding"/>
    <property type="evidence" value="ECO:0007669"/>
    <property type="project" value="InterPro"/>
</dbReference>
<dbReference type="eggNOG" id="COG2091">
    <property type="taxonomic scope" value="Bacteria"/>
</dbReference>
<sequence>MMIISKEAVTLIHTDTHIAGIPEEKLFETLTDEEKEKADRFRFDNDRHNFLLRRGLLRLLLGETLSIEPSLIRFSSTQVGKPFMTFPENTGLYFNLSHSGRQIVYAFSKHPEMGVDIERIRTVDDIDLLARKYFSAEEYAIIVNLPSREKNKAFIRIWSIKEALIKASGWPLEHGLAAFDVATQYRMTRFKMPFGANRSLTCITPVFDYMCGFATALAIQLDNNEPLNLRRYSLQNGEYIEL</sequence>
<evidence type="ECO:0000259" key="4">
    <source>
        <dbReference type="Pfam" id="PF22624"/>
    </source>
</evidence>
<dbReference type="STRING" id="194439.CT2196"/>
<dbReference type="KEGG" id="cte:CT2196"/>
<dbReference type="InterPro" id="IPR008278">
    <property type="entry name" value="4-PPantetheinyl_Trfase_dom"/>
</dbReference>
<dbReference type="PANTHER" id="PTHR12215">
    <property type="entry name" value="PHOSPHOPANTETHEINE TRANSFERASE"/>
    <property type="match status" value="1"/>
</dbReference>
<gene>
    <name evidence="5" type="ordered locus">CT2196</name>
</gene>
<dbReference type="InterPro" id="IPR055066">
    <property type="entry name" value="AASDHPPT_N"/>
</dbReference>
<evidence type="ECO:0000259" key="3">
    <source>
        <dbReference type="Pfam" id="PF01648"/>
    </source>
</evidence>
<dbReference type="Pfam" id="PF01648">
    <property type="entry name" value="ACPS"/>
    <property type="match status" value="1"/>
</dbReference>
<reference evidence="5 6" key="1">
    <citation type="journal article" date="2002" name="Proc. Natl. Acad. Sci. U.S.A.">
        <title>The complete genome sequence of Chlorobium tepidum TLS, a photosynthetic, anaerobic, green-sulfur bacterium.</title>
        <authorList>
            <person name="Eisen J.A."/>
            <person name="Nelson K.E."/>
            <person name="Paulsen I.T."/>
            <person name="Heidelberg J.F."/>
            <person name="Wu M."/>
            <person name="Dodson R.J."/>
            <person name="Deboy R."/>
            <person name="Gwinn M.L."/>
            <person name="Nelson W.C."/>
            <person name="Haft D.H."/>
            <person name="Hickey E.K."/>
            <person name="Peterson J.D."/>
            <person name="Durkin A.S."/>
            <person name="Kolonay J.L."/>
            <person name="Yang F."/>
            <person name="Holt I."/>
            <person name="Umayam L.A."/>
            <person name="Mason T."/>
            <person name="Brenner M."/>
            <person name="Shea T.P."/>
            <person name="Parksey D."/>
            <person name="Nierman W.C."/>
            <person name="Feldblyum T.V."/>
            <person name="Hansen C.L."/>
            <person name="Craven M.B."/>
            <person name="Radune D."/>
            <person name="Vamathevan J."/>
            <person name="Khouri H."/>
            <person name="White O."/>
            <person name="Gruber T.M."/>
            <person name="Ketchum K.A."/>
            <person name="Venter J.C."/>
            <person name="Tettelin H."/>
            <person name="Bryant D.A."/>
            <person name="Fraser C.M."/>
        </authorList>
    </citation>
    <scope>NUCLEOTIDE SEQUENCE [LARGE SCALE GENOMIC DNA]</scope>
    <source>
        <strain evidence="6">ATCC 49652 / DSM 12025 / NBRC 103806 / TLS</strain>
    </source>
</reference>
<dbReference type="EnsemblBacteria" id="AAM73412">
    <property type="protein sequence ID" value="AAM73412"/>
    <property type="gene ID" value="CT2196"/>
</dbReference>
<feature type="domain" description="4'-phosphopantetheinyl transferase N-terminal" evidence="4">
    <location>
        <begin position="27"/>
        <end position="106"/>
    </location>
</feature>
<dbReference type="HOGENOM" id="CLU_057011_1_0_10"/>
<proteinExistence type="inferred from homology"/>
<dbReference type="PANTHER" id="PTHR12215:SF10">
    <property type="entry name" value="L-AMINOADIPATE-SEMIALDEHYDE DEHYDROGENASE-PHOSPHOPANTETHEINYL TRANSFERASE"/>
    <property type="match status" value="1"/>
</dbReference>
<dbReference type="GO" id="GO:0019878">
    <property type="term" value="P:lysine biosynthetic process via aminoadipic acid"/>
    <property type="evidence" value="ECO:0007669"/>
    <property type="project" value="TreeGrafter"/>
</dbReference>
<organism evidence="5 6">
    <name type="scientific">Chlorobaculum tepidum (strain ATCC 49652 / DSM 12025 / NBRC 103806 / TLS)</name>
    <name type="common">Chlorobium tepidum</name>
    <dbReference type="NCBI Taxonomy" id="194439"/>
    <lineage>
        <taxon>Bacteria</taxon>
        <taxon>Pseudomonadati</taxon>
        <taxon>Chlorobiota</taxon>
        <taxon>Chlorobiia</taxon>
        <taxon>Chlorobiales</taxon>
        <taxon>Chlorobiaceae</taxon>
        <taxon>Chlorobaculum</taxon>
    </lineage>
</organism>
<evidence type="ECO:0000256" key="1">
    <source>
        <dbReference type="ARBA" id="ARBA00010990"/>
    </source>
</evidence>
<keyword evidence="2" id="KW-0808">Transferase</keyword>
<evidence type="ECO:0000313" key="6">
    <source>
        <dbReference type="Proteomes" id="UP000001007"/>
    </source>
</evidence>
<keyword evidence="6" id="KW-1185">Reference proteome</keyword>
<feature type="domain" description="4'-phosphopantetheinyl transferase" evidence="3">
    <location>
        <begin position="113"/>
        <end position="183"/>
    </location>
</feature>
<evidence type="ECO:0000313" key="5">
    <source>
        <dbReference type="EMBL" id="AAM73412.1"/>
    </source>
</evidence>
<dbReference type="PATRIC" id="fig|194439.7.peg.1994"/>
<protein>
    <submittedName>
        <fullName evidence="5">EntD/Gsp/HetI/Sfp family protein</fullName>
    </submittedName>
</protein>
<dbReference type="RefSeq" id="WP_010933849.1">
    <property type="nucleotide sequence ID" value="NC_002932.3"/>
</dbReference>
<dbReference type="Gene3D" id="3.90.470.20">
    <property type="entry name" value="4'-phosphopantetheinyl transferase domain"/>
    <property type="match status" value="1"/>
</dbReference>
<dbReference type="InterPro" id="IPR037143">
    <property type="entry name" value="4-PPantetheinyl_Trfase_dom_sf"/>
</dbReference>
<dbReference type="SUPFAM" id="SSF56214">
    <property type="entry name" value="4'-phosphopantetheinyl transferase"/>
    <property type="match status" value="2"/>
</dbReference>
<dbReference type="AlphaFoldDB" id="Q8KAG6"/>
<dbReference type="GO" id="GO:0008897">
    <property type="term" value="F:holo-[acyl-carrier-protein] synthase activity"/>
    <property type="evidence" value="ECO:0007669"/>
    <property type="project" value="InterPro"/>
</dbReference>
<dbReference type="InterPro" id="IPR050559">
    <property type="entry name" value="P-Pant_transferase_sf"/>
</dbReference>
<comment type="similarity">
    <text evidence="1">Belongs to the P-Pant transferase superfamily. Gsp/Sfp/HetI/AcpT family.</text>
</comment>
<accession>Q8KAG6</accession>
<name>Q8KAG6_CHLTE</name>